<accession>A0AAV5D864</accession>
<dbReference type="Proteomes" id="UP001054889">
    <property type="component" value="Unassembled WGS sequence"/>
</dbReference>
<reference evidence="2" key="1">
    <citation type="journal article" date="2018" name="DNA Res.">
        <title>Multiple hybrid de novo genome assembly of finger millet, an orphan allotetraploid crop.</title>
        <authorList>
            <person name="Hatakeyama M."/>
            <person name="Aluri S."/>
            <person name="Balachadran M.T."/>
            <person name="Sivarajan S.R."/>
            <person name="Patrignani A."/>
            <person name="Gruter S."/>
            <person name="Poveda L."/>
            <person name="Shimizu-Inatsugi R."/>
            <person name="Baeten J."/>
            <person name="Francoijs K.J."/>
            <person name="Nataraja K.N."/>
            <person name="Reddy Y.A.N."/>
            <person name="Phadnis S."/>
            <person name="Ravikumar R.L."/>
            <person name="Schlapbach R."/>
            <person name="Sreeman S.M."/>
            <person name="Shimizu K.K."/>
        </authorList>
    </citation>
    <scope>NUCLEOTIDE SEQUENCE</scope>
</reference>
<protein>
    <recommendedName>
        <fullName evidence="1">Tf2-1-like SH3-like domain-containing protein</fullName>
    </recommendedName>
</protein>
<reference evidence="2" key="2">
    <citation type="submission" date="2021-12" db="EMBL/GenBank/DDBJ databases">
        <title>Resequencing data analysis of finger millet.</title>
        <authorList>
            <person name="Hatakeyama M."/>
            <person name="Aluri S."/>
            <person name="Balachadran M.T."/>
            <person name="Sivarajan S.R."/>
            <person name="Poveda L."/>
            <person name="Shimizu-Inatsugi R."/>
            <person name="Schlapbach R."/>
            <person name="Sreeman S.M."/>
            <person name="Shimizu K.K."/>
        </authorList>
    </citation>
    <scope>NUCLEOTIDE SEQUENCE</scope>
</reference>
<dbReference type="PANTHER" id="PTHR46148:SF52">
    <property type="entry name" value="OS04G0603800 PROTEIN"/>
    <property type="match status" value="1"/>
</dbReference>
<proteinExistence type="predicted"/>
<gene>
    <name evidence="2" type="primary">ga24384</name>
    <name evidence="2" type="ORF">PR202_ga24384</name>
</gene>
<dbReference type="PANTHER" id="PTHR46148">
    <property type="entry name" value="CHROMO DOMAIN-CONTAINING PROTEIN"/>
    <property type="match status" value="1"/>
</dbReference>
<dbReference type="InterPro" id="IPR056924">
    <property type="entry name" value="SH3_Tf2-1"/>
</dbReference>
<dbReference type="AlphaFoldDB" id="A0AAV5D864"/>
<sequence>MKLTTKFYGHFKILQKIGNAAYKLQLPDSANIHLVFHVSQLKKHVGNQAVPQTNLPLVTSEGYIKAEAISVLETRALPRGHVLVTQWKIQWLNLSKEITTWEDADFIKATFPEFYTKTLKEWWPTLEFFEIILF</sequence>
<dbReference type="Pfam" id="PF24626">
    <property type="entry name" value="SH3_Tf2-1"/>
    <property type="match status" value="1"/>
</dbReference>
<evidence type="ECO:0000313" key="3">
    <source>
        <dbReference type="Proteomes" id="UP001054889"/>
    </source>
</evidence>
<dbReference type="EMBL" id="BQKI01000013">
    <property type="protein sequence ID" value="GJN06633.1"/>
    <property type="molecule type" value="Genomic_DNA"/>
</dbReference>
<feature type="domain" description="Tf2-1-like SH3-like" evidence="1">
    <location>
        <begin position="2"/>
        <end position="44"/>
    </location>
</feature>
<dbReference type="SUPFAM" id="SSF54160">
    <property type="entry name" value="Chromo domain-like"/>
    <property type="match status" value="1"/>
</dbReference>
<organism evidence="2 3">
    <name type="scientific">Eleusine coracana subsp. coracana</name>
    <dbReference type="NCBI Taxonomy" id="191504"/>
    <lineage>
        <taxon>Eukaryota</taxon>
        <taxon>Viridiplantae</taxon>
        <taxon>Streptophyta</taxon>
        <taxon>Embryophyta</taxon>
        <taxon>Tracheophyta</taxon>
        <taxon>Spermatophyta</taxon>
        <taxon>Magnoliopsida</taxon>
        <taxon>Liliopsida</taxon>
        <taxon>Poales</taxon>
        <taxon>Poaceae</taxon>
        <taxon>PACMAD clade</taxon>
        <taxon>Chloridoideae</taxon>
        <taxon>Cynodonteae</taxon>
        <taxon>Eleusininae</taxon>
        <taxon>Eleusine</taxon>
    </lineage>
</organism>
<name>A0AAV5D864_ELECO</name>
<evidence type="ECO:0000259" key="1">
    <source>
        <dbReference type="Pfam" id="PF24626"/>
    </source>
</evidence>
<keyword evidence="3" id="KW-1185">Reference proteome</keyword>
<evidence type="ECO:0000313" key="2">
    <source>
        <dbReference type="EMBL" id="GJN06633.1"/>
    </source>
</evidence>
<comment type="caution">
    <text evidence="2">The sequence shown here is derived from an EMBL/GenBank/DDBJ whole genome shotgun (WGS) entry which is preliminary data.</text>
</comment>
<dbReference type="InterPro" id="IPR016197">
    <property type="entry name" value="Chromo-like_dom_sf"/>
</dbReference>